<reference evidence="2" key="1">
    <citation type="journal article" date="2023" name="Front. Plant Sci.">
        <title>Chromosomal-level genome assembly of Melastoma candidum provides insights into trichome evolution.</title>
        <authorList>
            <person name="Zhong Y."/>
            <person name="Wu W."/>
            <person name="Sun C."/>
            <person name="Zou P."/>
            <person name="Liu Y."/>
            <person name="Dai S."/>
            <person name="Zhou R."/>
        </authorList>
    </citation>
    <scope>NUCLEOTIDE SEQUENCE [LARGE SCALE GENOMIC DNA]</scope>
</reference>
<comment type="caution">
    <text evidence="1">The sequence shown here is derived from an EMBL/GenBank/DDBJ whole genome shotgun (WGS) entry which is preliminary data.</text>
</comment>
<keyword evidence="2" id="KW-1185">Reference proteome</keyword>
<evidence type="ECO:0000313" key="1">
    <source>
        <dbReference type="EMBL" id="KAI4338407.1"/>
    </source>
</evidence>
<protein>
    <submittedName>
        <fullName evidence="1">Uncharacterized protein</fullName>
    </submittedName>
</protein>
<proteinExistence type="predicted"/>
<sequence length="181" mass="20690">MLKKILFKVPLLHTMPATKPRHENQLVWKTGDEDCGHEHAVPAKKGEHDKFSVLRSMIPSLEKIDKASILDDTILYLKELEARVEELETCMESAELEGRNRRTFPGPGLRKTSDHSPTRTKRWINKRKASDIDRNQSRSSERSSTCWSTLLEVINNLQLDALLCPILDAGWHPIVSTQIKV</sequence>
<gene>
    <name evidence="1" type="ORF">MLD38_023471</name>
</gene>
<organism evidence="1 2">
    <name type="scientific">Melastoma candidum</name>
    <dbReference type="NCBI Taxonomy" id="119954"/>
    <lineage>
        <taxon>Eukaryota</taxon>
        <taxon>Viridiplantae</taxon>
        <taxon>Streptophyta</taxon>
        <taxon>Embryophyta</taxon>
        <taxon>Tracheophyta</taxon>
        <taxon>Spermatophyta</taxon>
        <taxon>Magnoliopsida</taxon>
        <taxon>eudicotyledons</taxon>
        <taxon>Gunneridae</taxon>
        <taxon>Pentapetalae</taxon>
        <taxon>rosids</taxon>
        <taxon>malvids</taxon>
        <taxon>Myrtales</taxon>
        <taxon>Melastomataceae</taxon>
        <taxon>Melastomatoideae</taxon>
        <taxon>Melastomateae</taxon>
        <taxon>Melastoma</taxon>
    </lineage>
</organism>
<evidence type="ECO:0000313" key="2">
    <source>
        <dbReference type="Proteomes" id="UP001057402"/>
    </source>
</evidence>
<accession>A0ACB9NQA3</accession>
<dbReference type="Proteomes" id="UP001057402">
    <property type="component" value="Chromosome 7"/>
</dbReference>
<dbReference type="EMBL" id="CM042886">
    <property type="protein sequence ID" value="KAI4338407.1"/>
    <property type="molecule type" value="Genomic_DNA"/>
</dbReference>
<name>A0ACB9NQA3_9MYRT</name>